<dbReference type="AlphaFoldDB" id="A0A517YL07"/>
<keyword evidence="1" id="KW-0808">Transferase</keyword>
<dbReference type="OrthoDB" id="149130at2"/>
<dbReference type="PANTHER" id="PTHR40036">
    <property type="entry name" value="MACROCIN O-METHYLTRANSFERASE"/>
    <property type="match status" value="1"/>
</dbReference>
<dbReference type="PANTHER" id="PTHR40036:SF1">
    <property type="entry name" value="MACROCIN O-METHYLTRANSFERASE"/>
    <property type="match status" value="1"/>
</dbReference>
<dbReference type="Pfam" id="PF05711">
    <property type="entry name" value="TylF"/>
    <property type="match status" value="1"/>
</dbReference>
<evidence type="ECO:0000313" key="2">
    <source>
        <dbReference type="Proteomes" id="UP000315017"/>
    </source>
</evidence>
<proteinExistence type="predicted"/>
<sequence length="234" mass="26709">MLLRNPRLQKLIGGTFIEWLGIDMAARAEMLALMMHKDWNKLKLLRRARRERRSMVTNFESFIVHSIATGMAKAPGDIAEVGVFQGSTAKVICEAKGEKTFHLCDTFEGLPEPSEVEKHIEVKGRFACSIESIQKYLKDYKQLEYHKGFCPESVKGVLDNHKFCFVHLDVDLYQSTKECLEYFFPRLIPGGVVLSHDYSILPGVRQAFSEFCEGRQEQVIELPTTQCMLIKTTA</sequence>
<dbReference type="EC" id="2.1.1.237" evidence="1"/>
<dbReference type="KEGG" id="aagg:ETAA8_60470"/>
<name>A0A517YL07_9BACT</name>
<dbReference type="EMBL" id="CP036274">
    <property type="protein sequence ID" value="QDU30898.1"/>
    <property type="molecule type" value="Genomic_DNA"/>
</dbReference>
<keyword evidence="1" id="KW-0489">Methyltransferase</keyword>
<dbReference type="SUPFAM" id="SSF53335">
    <property type="entry name" value="S-adenosyl-L-methionine-dependent methyltransferases"/>
    <property type="match status" value="1"/>
</dbReference>
<dbReference type="Proteomes" id="UP000315017">
    <property type="component" value="Chromosome"/>
</dbReference>
<dbReference type="InterPro" id="IPR029063">
    <property type="entry name" value="SAM-dependent_MTases_sf"/>
</dbReference>
<dbReference type="RefSeq" id="WP_145097150.1">
    <property type="nucleotide sequence ID" value="NZ_CP036274.1"/>
</dbReference>
<gene>
    <name evidence="1" type="primary">mycF</name>
    <name evidence="1" type="ORF">ETAA8_60470</name>
</gene>
<accession>A0A517YL07</accession>
<organism evidence="1 2">
    <name type="scientific">Anatilimnocola aggregata</name>
    <dbReference type="NCBI Taxonomy" id="2528021"/>
    <lineage>
        <taxon>Bacteria</taxon>
        <taxon>Pseudomonadati</taxon>
        <taxon>Planctomycetota</taxon>
        <taxon>Planctomycetia</taxon>
        <taxon>Pirellulales</taxon>
        <taxon>Pirellulaceae</taxon>
        <taxon>Anatilimnocola</taxon>
    </lineage>
</organism>
<protein>
    <submittedName>
        <fullName evidence="1">Mycinamicin III 3''-O-methyltransferase</fullName>
        <ecNumber evidence="1">2.1.1.237</ecNumber>
    </submittedName>
</protein>
<dbReference type="GO" id="GO:0008168">
    <property type="term" value="F:methyltransferase activity"/>
    <property type="evidence" value="ECO:0007669"/>
    <property type="project" value="UniProtKB-KW"/>
</dbReference>
<reference evidence="1 2" key="1">
    <citation type="submission" date="2019-02" db="EMBL/GenBank/DDBJ databases">
        <title>Deep-cultivation of Planctomycetes and their phenomic and genomic characterization uncovers novel biology.</title>
        <authorList>
            <person name="Wiegand S."/>
            <person name="Jogler M."/>
            <person name="Boedeker C."/>
            <person name="Pinto D."/>
            <person name="Vollmers J."/>
            <person name="Rivas-Marin E."/>
            <person name="Kohn T."/>
            <person name="Peeters S.H."/>
            <person name="Heuer A."/>
            <person name="Rast P."/>
            <person name="Oberbeckmann S."/>
            <person name="Bunk B."/>
            <person name="Jeske O."/>
            <person name="Meyerdierks A."/>
            <person name="Storesund J.E."/>
            <person name="Kallscheuer N."/>
            <person name="Luecker S."/>
            <person name="Lage O.M."/>
            <person name="Pohl T."/>
            <person name="Merkel B.J."/>
            <person name="Hornburger P."/>
            <person name="Mueller R.-W."/>
            <person name="Bruemmer F."/>
            <person name="Labrenz M."/>
            <person name="Spormann A.M."/>
            <person name="Op den Camp H."/>
            <person name="Overmann J."/>
            <person name="Amann R."/>
            <person name="Jetten M.S.M."/>
            <person name="Mascher T."/>
            <person name="Medema M.H."/>
            <person name="Devos D.P."/>
            <person name="Kaster A.-K."/>
            <person name="Ovreas L."/>
            <person name="Rohde M."/>
            <person name="Galperin M.Y."/>
            <person name="Jogler C."/>
        </authorList>
    </citation>
    <scope>NUCLEOTIDE SEQUENCE [LARGE SCALE GENOMIC DNA]</scope>
    <source>
        <strain evidence="1 2">ETA_A8</strain>
    </source>
</reference>
<dbReference type="Gene3D" id="3.40.50.150">
    <property type="entry name" value="Vaccinia Virus protein VP39"/>
    <property type="match status" value="1"/>
</dbReference>
<dbReference type="GO" id="GO:0032259">
    <property type="term" value="P:methylation"/>
    <property type="evidence" value="ECO:0007669"/>
    <property type="project" value="UniProtKB-KW"/>
</dbReference>
<dbReference type="InterPro" id="IPR008884">
    <property type="entry name" value="TylF_MeTrfase"/>
</dbReference>
<evidence type="ECO:0000313" key="1">
    <source>
        <dbReference type="EMBL" id="QDU30898.1"/>
    </source>
</evidence>
<keyword evidence="2" id="KW-1185">Reference proteome</keyword>